<dbReference type="InterPro" id="IPR009287">
    <property type="entry name" value="Spt4"/>
</dbReference>
<organism evidence="10 11">
    <name type="scientific">Schizothecium vesticola</name>
    <dbReference type="NCBI Taxonomy" id="314040"/>
    <lineage>
        <taxon>Eukaryota</taxon>
        <taxon>Fungi</taxon>
        <taxon>Dikarya</taxon>
        <taxon>Ascomycota</taxon>
        <taxon>Pezizomycotina</taxon>
        <taxon>Sordariomycetes</taxon>
        <taxon>Sordariomycetidae</taxon>
        <taxon>Sordariales</taxon>
        <taxon>Schizotheciaceae</taxon>
        <taxon>Schizothecium</taxon>
    </lineage>
</organism>
<comment type="caution">
    <text evidence="10">The sequence shown here is derived from an EMBL/GenBank/DDBJ whole genome shotgun (WGS) entry which is preliminary data.</text>
</comment>
<gene>
    <name evidence="10" type="ORF">B0T18DRAFT_404034</name>
</gene>
<reference evidence="10" key="1">
    <citation type="submission" date="2023-06" db="EMBL/GenBank/DDBJ databases">
        <title>Genome-scale phylogeny and comparative genomics of the fungal order Sordariales.</title>
        <authorList>
            <consortium name="Lawrence Berkeley National Laboratory"/>
            <person name="Hensen N."/>
            <person name="Bonometti L."/>
            <person name="Westerberg I."/>
            <person name="Brannstrom I.O."/>
            <person name="Guillou S."/>
            <person name="Cros-Aarteil S."/>
            <person name="Calhoun S."/>
            <person name="Haridas S."/>
            <person name="Kuo A."/>
            <person name="Mondo S."/>
            <person name="Pangilinan J."/>
            <person name="Riley R."/>
            <person name="LaButti K."/>
            <person name="Andreopoulos B."/>
            <person name="Lipzen A."/>
            <person name="Chen C."/>
            <person name="Yanf M."/>
            <person name="Daum C."/>
            <person name="Ng V."/>
            <person name="Clum A."/>
            <person name="Steindorff A."/>
            <person name="Ohm R."/>
            <person name="Martin F."/>
            <person name="Silar P."/>
            <person name="Natvig D."/>
            <person name="Lalanne C."/>
            <person name="Gautier V."/>
            <person name="Ament-velasquez S.L."/>
            <person name="Kruys A."/>
            <person name="Hutchinson M.I."/>
            <person name="Powell A.J."/>
            <person name="Barry K."/>
            <person name="Miller A.N."/>
            <person name="Grigoriev I.V."/>
            <person name="Debuchy R."/>
            <person name="Gladieux P."/>
            <person name="Thoren M.H."/>
            <person name="Johannesson H."/>
        </authorList>
    </citation>
    <scope>NUCLEOTIDE SEQUENCE</scope>
    <source>
        <strain evidence="10">SMH3187-1</strain>
    </source>
</reference>
<dbReference type="GO" id="GO:0006355">
    <property type="term" value="P:regulation of DNA-templated transcription"/>
    <property type="evidence" value="ECO:0007669"/>
    <property type="project" value="InterPro"/>
</dbReference>
<dbReference type="SUPFAM" id="SSF63393">
    <property type="entry name" value="RNA polymerase subunits"/>
    <property type="match status" value="1"/>
</dbReference>
<dbReference type="GO" id="GO:0000993">
    <property type="term" value="F:RNA polymerase II complex binding"/>
    <property type="evidence" value="ECO:0007669"/>
    <property type="project" value="TreeGrafter"/>
</dbReference>
<keyword evidence="11" id="KW-1185">Reference proteome</keyword>
<evidence type="ECO:0000256" key="3">
    <source>
        <dbReference type="ARBA" id="ARBA00010464"/>
    </source>
</evidence>
<comment type="function">
    <text evidence="8">The SPT4-SPT5 complex mediates both activation and inhibition of transcription elongation, and plays a role in pre-mRNA processing. This complex seems to be important for the stability of the RNA polymerase II elongation machinery on the chromatin template but not for the inherent ability of this machinery to translocate down the gene.</text>
</comment>
<evidence type="ECO:0000256" key="2">
    <source>
        <dbReference type="ARBA" id="ARBA00004584"/>
    </source>
</evidence>
<dbReference type="InterPro" id="IPR029040">
    <property type="entry name" value="RPABC4/Spt4"/>
</dbReference>
<evidence type="ECO:0000256" key="1">
    <source>
        <dbReference type="ARBA" id="ARBA00004123"/>
    </source>
</evidence>
<dbReference type="PANTHER" id="PTHR12882">
    <property type="entry name" value="SUPPRESSOR OF TY 4"/>
    <property type="match status" value="1"/>
</dbReference>
<dbReference type="InterPro" id="IPR038510">
    <property type="entry name" value="Spt4_sf"/>
</dbReference>
<keyword evidence="6 8" id="KW-0539">Nucleus</keyword>
<dbReference type="GO" id="GO:0140673">
    <property type="term" value="P:transcription elongation-coupled chromatin remodeling"/>
    <property type="evidence" value="ECO:0007669"/>
    <property type="project" value="InterPro"/>
</dbReference>
<proteinExistence type="inferred from homology"/>
<evidence type="ECO:0000256" key="6">
    <source>
        <dbReference type="ARBA" id="ARBA00023242"/>
    </source>
</evidence>
<feature type="domain" description="Spt4/RpoE2 zinc finger" evidence="9">
    <location>
        <begin position="14"/>
        <end position="91"/>
    </location>
</feature>
<evidence type="ECO:0000259" key="9">
    <source>
        <dbReference type="SMART" id="SM01389"/>
    </source>
</evidence>
<dbReference type="GO" id="GO:0000775">
    <property type="term" value="C:chromosome, centromeric region"/>
    <property type="evidence" value="ECO:0007669"/>
    <property type="project" value="UniProtKB-SubCell"/>
</dbReference>
<dbReference type="GO" id="GO:0032044">
    <property type="term" value="C:DSIF complex"/>
    <property type="evidence" value="ECO:0007669"/>
    <property type="project" value="TreeGrafter"/>
</dbReference>
<dbReference type="AlphaFoldDB" id="A0AA40F6J2"/>
<evidence type="ECO:0000256" key="8">
    <source>
        <dbReference type="PIRNR" id="PIRNR025023"/>
    </source>
</evidence>
<keyword evidence="7" id="KW-0137">Centromere</keyword>
<dbReference type="EMBL" id="JAUKUD010000002">
    <property type="protein sequence ID" value="KAK0752075.1"/>
    <property type="molecule type" value="Genomic_DNA"/>
</dbReference>
<evidence type="ECO:0000256" key="4">
    <source>
        <dbReference type="ARBA" id="ARBA00020182"/>
    </source>
</evidence>
<dbReference type="PANTHER" id="PTHR12882:SF1">
    <property type="entry name" value="TRANSCRIPTION ELONGATION FACTOR SPT4"/>
    <property type="match status" value="1"/>
</dbReference>
<dbReference type="SMART" id="SM01389">
    <property type="entry name" value="Spt4"/>
    <property type="match status" value="1"/>
</dbReference>
<evidence type="ECO:0000256" key="5">
    <source>
        <dbReference type="ARBA" id="ARBA00023163"/>
    </source>
</evidence>
<dbReference type="Proteomes" id="UP001172155">
    <property type="component" value="Unassembled WGS sequence"/>
</dbReference>
<dbReference type="Gene3D" id="3.30.40.210">
    <property type="match status" value="1"/>
</dbReference>
<dbReference type="InterPro" id="IPR022800">
    <property type="entry name" value="Spt4/RpoE2_Znf"/>
</dbReference>
<dbReference type="CDD" id="cd07973">
    <property type="entry name" value="Spt4"/>
    <property type="match status" value="1"/>
</dbReference>
<evidence type="ECO:0000313" key="11">
    <source>
        <dbReference type="Proteomes" id="UP001172155"/>
    </source>
</evidence>
<sequence length="122" mass="13745">MSENYAAPNQQRYLRACMVCSIVMTLARFRDEGCPNCEEFLHLQGSPDQIDSCTSQVFEGLITVAHPSKSWVAKWQRIDKYVRGVYATKVSGQLPDDVRATIEEELGQVYIPRDGTVTDADQ</sequence>
<name>A0AA40F6J2_9PEZI</name>
<dbReference type="GO" id="GO:0008270">
    <property type="term" value="F:zinc ion binding"/>
    <property type="evidence" value="ECO:0007669"/>
    <property type="project" value="InterPro"/>
</dbReference>
<dbReference type="PIRSF" id="PIRSF025023">
    <property type="entry name" value="Spt4"/>
    <property type="match status" value="1"/>
</dbReference>
<comment type="similarity">
    <text evidence="3 8">Belongs to the SPT4 family.</text>
</comment>
<keyword evidence="5 8" id="KW-0804">Transcription</keyword>
<dbReference type="Pfam" id="PF06093">
    <property type="entry name" value="Spt4"/>
    <property type="match status" value="1"/>
</dbReference>
<comment type="subcellular location">
    <subcellularLocation>
        <location evidence="2">Chromosome</location>
        <location evidence="2">Centromere</location>
    </subcellularLocation>
    <subcellularLocation>
        <location evidence="1 8">Nucleus</location>
    </subcellularLocation>
</comment>
<accession>A0AA40F6J2</accession>
<evidence type="ECO:0000313" key="10">
    <source>
        <dbReference type="EMBL" id="KAK0752075.1"/>
    </source>
</evidence>
<protein>
    <recommendedName>
        <fullName evidence="4 8">Transcription elongation factor SPT4</fullName>
    </recommendedName>
</protein>
<evidence type="ECO:0000256" key="7">
    <source>
        <dbReference type="ARBA" id="ARBA00023328"/>
    </source>
</evidence>